<comment type="similarity">
    <text evidence="2">Belongs to the fimbrial protein family.</text>
</comment>
<dbReference type="PANTHER" id="PTHR33420:SF12">
    <property type="entry name" value="FIMBRIN-LIKE PROTEIN FIMI-RELATED"/>
    <property type="match status" value="1"/>
</dbReference>
<dbReference type="PANTHER" id="PTHR33420">
    <property type="entry name" value="FIMBRIAL SUBUNIT ELFA-RELATED"/>
    <property type="match status" value="1"/>
</dbReference>
<dbReference type="EMBL" id="JADRCP010000003">
    <property type="protein sequence ID" value="MBK5177238.1"/>
    <property type="molecule type" value="Genomic_DNA"/>
</dbReference>
<dbReference type="EMBL" id="JADRCQ010000003">
    <property type="protein sequence ID" value="MBK5073868.1"/>
    <property type="molecule type" value="Genomic_DNA"/>
</dbReference>
<evidence type="ECO:0000313" key="7">
    <source>
        <dbReference type="EMBL" id="MBK5177238.1"/>
    </source>
</evidence>
<dbReference type="Pfam" id="PF00419">
    <property type="entry name" value="Fimbrial"/>
    <property type="match status" value="1"/>
</dbReference>
<evidence type="ECO:0000256" key="4">
    <source>
        <dbReference type="ARBA" id="ARBA00023263"/>
    </source>
</evidence>
<gene>
    <name evidence="7" type="ORF">I2492_13000</name>
    <name evidence="6" type="ORF">I2493_12705</name>
</gene>
<dbReference type="Proteomes" id="UP000807542">
    <property type="component" value="Unassembled WGS sequence"/>
</dbReference>
<keyword evidence="4" id="KW-0281">Fimbrium</keyword>
<dbReference type="InterPro" id="IPR050263">
    <property type="entry name" value="Bact_Fimbrial_Adh_Pro"/>
</dbReference>
<evidence type="ECO:0000313" key="8">
    <source>
        <dbReference type="Proteomes" id="UP000807542"/>
    </source>
</evidence>
<evidence type="ECO:0000259" key="5">
    <source>
        <dbReference type="Pfam" id="PF00419"/>
    </source>
</evidence>
<comment type="caution">
    <text evidence="7">The sequence shown here is derived from an EMBL/GenBank/DDBJ whole genome shotgun (WGS) entry which is preliminary data.</text>
</comment>
<dbReference type="RefSeq" id="WP_228398597.1">
    <property type="nucleotide sequence ID" value="NZ_JADRCP010000003.1"/>
</dbReference>
<dbReference type="InterPro" id="IPR008966">
    <property type="entry name" value="Adhesion_dom_sf"/>
</dbReference>
<proteinExistence type="inferred from homology"/>
<accession>A0A9D7AJN7</accession>
<dbReference type="InterPro" id="IPR000259">
    <property type="entry name" value="Adhesion_dom_fimbrial"/>
</dbReference>
<protein>
    <submittedName>
        <fullName evidence="7">Fimbrial protein</fullName>
    </submittedName>
</protein>
<reference evidence="7 9" key="1">
    <citation type="submission" date="2020-11" db="EMBL/GenBank/DDBJ databases">
        <title>Insectihabitans protaetiae gen. nov. sp. nov. and Insectihabitans allomyrinae sp. nov., isolated from larvae of Protaetia brevitarsis seulensis and Allomyrina dichotoma, respectively.</title>
        <authorList>
            <person name="Lee S.D."/>
            <person name="Byeon Y.-S."/>
            <person name="Kim S.-M."/>
            <person name="Yang H.L."/>
            <person name="Kim I.S."/>
        </authorList>
    </citation>
    <scope>NUCLEOTIDE SEQUENCE</scope>
    <source>
        <strain evidence="7">CWB-B4</strain>
        <strain evidence="6 9">CWB-B43</strain>
    </source>
</reference>
<sequence>MTDIFINNKNNASGMAIYNKVLSGKKNMNYNIYWQKIIYTILLLAFGLLGSTVARADCLFNEIGRIDKTITLPATISVKRNVQPGTSIWDSDWYNAGSTSVRCNEGGNKNRIGYEYPMTSVAGYSGVYATSNPSIGVRIRYSNSTNTSSAALGYYPQVDIPFSPNFLIGTTYTPTFMYRVELVVIDTIQPTAVTIPQSGQFVYYYSSLLTSQLFISGTTNIAVQSLTCNTTTPNVPVSLGDVYAGTLNQTGPTTTENTFNVDFNCTGNESAKISAKLEGAQSTGVSDDSVLALTNEGAPGVASGLGVQILYNSQPLRLNQPIELVNSALTTERVTFKTRYYQTQTKVMPGQANSVAILNVTYQ</sequence>
<keyword evidence="3" id="KW-0732">Signal</keyword>
<dbReference type="AlphaFoldDB" id="A0A9D7AJN7"/>
<evidence type="ECO:0000256" key="3">
    <source>
        <dbReference type="ARBA" id="ARBA00022729"/>
    </source>
</evidence>
<dbReference type="GO" id="GO:0009289">
    <property type="term" value="C:pilus"/>
    <property type="evidence" value="ECO:0007669"/>
    <property type="project" value="UniProtKB-SubCell"/>
</dbReference>
<feature type="domain" description="Fimbrial-type adhesion" evidence="5">
    <location>
        <begin position="227"/>
        <end position="363"/>
    </location>
</feature>
<dbReference type="InterPro" id="IPR036937">
    <property type="entry name" value="Adhesion_dom_fimbrial_sf"/>
</dbReference>
<dbReference type="SUPFAM" id="SSF49401">
    <property type="entry name" value="Bacterial adhesins"/>
    <property type="match status" value="1"/>
</dbReference>
<comment type="subcellular location">
    <subcellularLocation>
        <location evidence="1">Fimbrium</location>
    </subcellularLocation>
</comment>
<evidence type="ECO:0000256" key="2">
    <source>
        <dbReference type="ARBA" id="ARBA00006671"/>
    </source>
</evidence>
<organism evidence="7 8">
    <name type="scientific">Limnobaculum xujianqingii</name>
    <dbReference type="NCBI Taxonomy" id="2738837"/>
    <lineage>
        <taxon>Bacteria</taxon>
        <taxon>Pseudomonadati</taxon>
        <taxon>Pseudomonadota</taxon>
        <taxon>Gammaproteobacteria</taxon>
        <taxon>Enterobacterales</taxon>
        <taxon>Budviciaceae</taxon>
        <taxon>Limnobaculum</taxon>
    </lineage>
</organism>
<evidence type="ECO:0000256" key="1">
    <source>
        <dbReference type="ARBA" id="ARBA00004561"/>
    </source>
</evidence>
<evidence type="ECO:0000313" key="9">
    <source>
        <dbReference type="Proteomes" id="UP001296969"/>
    </source>
</evidence>
<dbReference type="Gene3D" id="2.60.40.1090">
    <property type="entry name" value="Fimbrial-type adhesion domain"/>
    <property type="match status" value="1"/>
</dbReference>
<dbReference type="Gene3D" id="2.60.40.3310">
    <property type="match status" value="1"/>
</dbReference>
<keyword evidence="9" id="KW-1185">Reference proteome</keyword>
<name>A0A9D7AJN7_9GAMM</name>
<evidence type="ECO:0000313" key="6">
    <source>
        <dbReference type="EMBL" id="MBK5073868.1"/>
    </source>
</evidence>
<dbReference type="GO" id="GO:0043709">
    <property type="term" value="P:cell adhesion involved in single-species biofilm formation"/>
    <property type="evidence" value="ECO:0007669"/>
    <property type="project" value="TreeGrafter"/>
</dbReference>
<dbReference type="Proteomes" id="UP001296969">
    <property type="component" value="Unassembled WGS sequence"/>
</dbReference>